<organism evidence="2 3">
    <name type="scientific">Porites lobata</name>
    <dbReference type="NCBI Taxonomy" id="104759"/>
    <lineage>
        <taxon>Eukaryota</taxon>
        <taxon>Metazoa</taxon>
        <taxon>Cnidaria</taxon>
        <taxon>Anthozoa</taxon>
        <taxon>Hexacorallia</taxon>
        <taxon>Scleractinia</taxon>
        <taxon>Fungiina</taxon>
        <taxon>Poritidae</taxon>
        <taxon>Porites</taxon>
    </lineage>
</organism>
<feature type="chain" id="PRO_5046531860" description="Apple domain-containing protein" evidence="1">
    <location>
        <begin position="21"/>
        <end position="114"/>
    </location>
</feature>
<dbReference type="Proteomes" id="UP001159405">
    <property type="component" value="Unassembled WGS sequence"/>
</dbReference>
<feature type="signal peptide" evidence="1">
    <location>
        <begin position="1"/>
        <end position="20"/>
    </location>
</feature>
<evidence type="ECO:0008006" key="4">
    <source>
        <dbReference type="Google" id="ProtNLM"/>
    </source>
</evidence>
<evidence type="ECO:0000313" key="3">
    <source>
        <dbReference type="Proteomes" id="UP001159405"/>
    </source>
</evidence>
<evidence type="ECO:0000313" key="2">
    <source>
        <dbReference type="EMBL" id="CAH3107649.1"/>
    </source>
</evidence>
<dbReference type="EMBL" id="CALNXK010000020">
    <property type="protein sequence ID" value="CAH3107649.1"/>
    <property type="molecule type" value="Genomic_DNA"/>
</dbReference>
<name>A0ABN8NIF6_9CNID</name>
<feature type="non-terminal residue" evidence="2">
    <location>
        <position position="114"/>
    </location>
</feature>
<reference evidence="2 3" key="1">
    <citation type="submission" date="2022-05" db="EMBL/GenBank/DDBJ databases">
        <authorList>
            <consortium name="Genoscope - CEA"/>
            <person name="William W."/>
        </authorList>
    </citation>
    <scope>NUCLEOTIDE SEQUENCE [LARGE SCALE GENOMIC DNA]</scope>
</reference>
<keyword evidence="3" id="KW-1185">Reference proteome</keyword>
<sequence length="114" mass="13076">MFYILMLIGGFSLSLRLVDGQERAAFQKYGFGFAYGNFRQILHHYLSAVKVRSVFTENEDDCAFNCISEPQCYSFNIATNPDSSGLYLCELLITDEYRNAKELRANATFHHWGP</sequence>
<gene>
    <name evidence="2" type="ORF">PLOB_00016790</name>
</gene>
<accession>A0ABN8NIF6</accession>
<evidence type="ECO:0000256" key="1">
    <source>
        <dbReference type="SAM" id="SignalP"/>
    </source>
</evidence>
<protein>
    <recommendedName>
        <fullName evidence="4">Apple domain-containing protein</fullName>
    </recommendedName>
</protein>
<keyword evidence="1" id="KW-0732">Signal</keyword>
<comment type="caution">
    <text evidence="2">The sequence shown here is derived from an EMBL/GenBank/DDBJ whole genome shotgun (WGS) entry which is preliminary data.</text>
</comment>
<proteinExistence type="predicted"/>